<evidence type="ECO:0000313" key="1">
    <source>
        <dbReference type="EMBL" id="KAL0925098.1"/>
    </source>
</evidence>
<dbReference type="Proteomes" id="UP001552299">
    <property type="component" value="Unassembled WGS sequence"/>
</dbReference>
<organism evidence="1 2">
    <name type="scientific">Dendrobium thyrsiflorum</name>
    <name type="common">Pinecone-like raceme dendrobium</name>
    <name type="synonym">Orchid</name>
    <dbReference type="NCBI Taxonomy" id="117978"/>
    <lineage>
        <taxon>Eukaryota</taxon>
        <taxon>Viridiplantae</taxon>
        <taxon>Streptophyta</taxon>
        <taxon>Embryophyta</taxon>
        <taxon>Tracheophyta</taxon>
        <taxon>Spermatophyta</taxon>
        <taxon>Magnoliopsida</taxon>
        <taxon>Liliopsida</taxon>
        <taxon>Asparagales</taxon>
        <taxon>Orchidaceae</taxon>
        <taxon>Epidendroideae</taxon>
        <taxon>Malaxideae</taxon>
        <taxon>Dendrobiinae</taxon>
        <taxon>Dendrobium</taxon>
    </lineage>
</organism>
<sequence length="85" mass="9076">MAALPLMFKAATSCARAAISGVGKFRMRTPWYAGCLLCSRVLLLPPAVAAIAGGEGEEEEGEEEEVEDMLLRCSDELSCSAIMIH</sequence>
<name>A0ABD0VJW4_DENTH</name>
<proteinExistence type="predicted"/>
<gene>
    <name evidence="1" type="ORF">M5K25_003407</name>
</gene>
<accession>A0ABD0VJW4</accession>
<dbReference type="AlphaFoldDB" id="A0ABD0VJW4"/>
<comment type="caution">
    <text evidence="1">The sequence shown here is derived from an EMBL/GenBank/DDBJ whole genome shotgun (WGS) entry which is preliminary data.</text>
</comment>
<evidence type="ECO:0000313" key="2">
    <source>
        <dbReference type="Proteomes" id="UP001552299"/>
    </source>
</evidence>
<dbReference type="EMBL" id="JANQDX010000004">
    <property type="protein sequence ID" value="KAL0925098.1"/>
    <property type="molecule type" value="Genomic_DNA"/>
</dbReference>
<evidence type="ECO:0008006" key="3">
    <source>
        <dbReference type="Google" id="ProtNLM"/>
    </source>
</evidence>
<reference evidence="1 2" key="1">
    <citation type="journal article" date="2024" name="Plant Biotechnol. J.">
        <title>Dendrobium thyrsiflorum genome and its molecular insights into genes involved in important horticultural traits.</title>
        <authorList>
            <person name="Chen B."/>
            <person name="Wang J.Y."/>
            <person name="Zheng P.J."/>
            <person name="Li K.L."/>
            <person name="Liang Y.M."/>
            <person name="Chen X.F."/>
            <person name="Zhang C."/>
            <person name="Zhao X."/>
            <person name="He X."/>
            <person name="Zhang G.Q."/>
            <person name="Liu Z.J."/>
            <person name="Xu Q."/>
        </authorList>
    </citation>
    <scope>NUCLEOTIDE SEQUENCE [LARGE SCALE GENOMIC DNA]</scope>
    <source>
        <strain evidence="1">GZMU011</strain>
    </source>
</reference>
<keyword evidence="2" id="KW-1185">Reference proteome</keyword>
<protein>
    <recommendedName>
        <fullName evidence="3">Secreted protein</fullName>
    </recommendedName>
</protein>